<keyword evidence="2" id="KW-1185">Reference proteome</keyword>
<organism evidence="1 2">
    <name type="scientific">Bradyrhizobium rifense</name>
    <dbReference type="NCBI Taxonomy" id="515499"/>
    <lineage>
        <taxon>Bacteria</taxon>
        <taxon>Pseudomonadati</taxon>
        <taxon>Pseudomonadota</taxon>
        <taxon>Alphaproteobacteria</taxon>
        <taxon>Hyphomicrobiales</taxon>
        <taxon>Nitrobacteraceae</taxon>
        <taxon>Bradyrhizobium</taxon>
    </lineage>
</organism>
<dbReference type="AlphaFoldDB" id="A0A5D3KBW7"/>
<evidence type="ECO:0000313" key="2">
    <source>
        <dbReference type="Proteomes" id="UP000324758"/>
    </source>
</evidence>
<proteinExistence type="predicted"/>
<comment type="caution">
    <text evidence="1">The sequence shown here is derived from an EMBL/GenBank/DDBJ whole genome shotgun (WGS) entry which is preliminary data.</text>
</comment>
<dbReference type="OrthoDB" id="7376110at2"/>
<gene>
    <name evidence="1" type="ORF">FXB40_42960</name>
</gene>
<evidence type="ECO:0000313" key="1">
    <source>
        <dbReference type="EMBL" id="TYL85669.1"/>
    </source>
</evidence>
<dbReference type="EMBL" id="VSSS01000084">
    <property type="protein sequence ID" value="TYL85669.1"/>
    <property type="molecule type" value="Genomic_DNA"/>
</dbReference>
<reference evidence="1 2" key="1">
    <citation type="submission" date="2019-08" db="EMBL/GenBank/DDBJ databases">
        <title>Bradyrhizobium hipponensis sp. nov., a rhizobium isolated from a Lupinus angustifolius root nodule in Tunisia.</title>
        <authorList>
            <person name="Off K."/>
            <person name="Rejili M."/>
            <person name="Mars M."/>
            <person name="Brachmann A."/>
            <person name="Marin M."/>
        </authorList>
    </citation>
    <scope>NUCLEOTIDE SEQUENCE [LARGE SCALE GENOMIC DNA]</scope>
    <source>
        <strain evidence="1 2">CTAW71</strain>
    </source>
</reference>
<accession>A0A5D3KBW7</accession>
<protein>
    <submittedName>
        <fullName evidence="1">Uncharacterized protein</fullName>
    </submittedName>
</protein>
<dbReference type="Proteomes" id="UP000324758">
    <property type="component" value="Unassembled WGS sequence"/>
</dbReference>
<sequence>MNESRFASLLGLAALKVWPDLPRDAQERLFAAAVDDGVIANDLAEFLHDRHPRTAHPPKPTRFV</sequence>
<name>A0A5D3KBW7_9BRAD</name>